<sequence length="183" mass="21302">MVILYISKIKDIPSECYHPEVLPHQDYLAIKRQYHDARSGIMRINTFIGLNEMAREDRNSLAKAYQEIIDNILPILKTQNTLRALCLLKKIFGFVETPVIYKKRLLGLRKMFTEDNNIDQDIIDYDNDDDDDDIESDSDDDASAVNDENDQSSEFQPPKPFEISLKEYENVSQNNEFFTIESI</sequence>
<proteinExistence type="predicted"/>
<evidence type="ECO:0000313" key="2">
    <source>
        <dbReference type="WBParaSite" id="ES5_v2.g21462.t1"/>
    </source>
</evidence>
<organism evidence="1 2">
    <name type="scientific">Panagrolaimus sp. ES5</name>
    <dbReference type="NCBI Taxonomy" id="591445"/>
    <lineage>
        <taxon>Eukaryota</taxon>
        <taxon>Metazoa</taxon>
        <taxon>Ecdysozoa</taxon>
        <taxon>Nematoda</taxon>
        <taxon>Chromadorea</taxon>
        <taxon>Rhabditida</taxon>
        <taxon>Tylenchina</taxon>
        <taxon>Panagrolaimomorpha</taxon>
        <taxon>Panagrolaimoidea</taxon>
        <taxon>Panagrolaimidae</taxon>
        <taxon>Panagrolaimus</taxon>
    </lineage>
</organism>
<dbReference type="WBParaSite" id="ES5_v2.g21462.t1">
    <property type="protein sequence ID" value="ES5_v2.g21462.t1"/>
    <property type="gene ID" value="ES5_v2.g21462"/>
</dbReference>
<name>A0AC34FVS8_9BILA</name>
<protein>
    <submittedName>
        <fullName evidence="2">Uncharacterized protein</fullName>
    </submittedName>
</protein>
<reference evidence="2" key="1">
    <citation type="submission" date="2022-11" db="UniProtKB">
        <authorList>
            <consortium name="WormBaseParasite"/>
        </authorList>
    </citation>
    <scope>IDENTIFICATION</scope>
</reference>
<dbReference type="Proteomes" id="UP000887579">
    <property type="component" value="Unplaced"/>
</dbReference>
<accession>A0AC34FVS8</accession>
<evidence type="ECO:0000313" key="1">
    <source>
        <dbReference type="Proteomes" id="UP000887579"/>
    </source>
</evidence>